<dbReference type="PANTHER" id="PTHR28511">
    <property type="entry name" value="ENDONUCLEASE V"/>
    <property type="match status" value="1"/>
</dbReference>
<protein>
    <recommendedName>
        <fullName evidence="7">Endonuclease V</fullName>
        <ecNumber evidence="7">3.1.21.7</ecNumber>
    </recommendedName>
    <alternativeName>
        <fullName evidence="7">Deoxyinosine 3'endonuclease</fullName>
    </alternativeName>
    <alternativeName>
        <fullName evidence="7">Deoxyribonuclease V</fullName>
        <shortName evidence="7">DNase V</shortName>
    </alternativeName>
</protein>
<keyword evidence="4 7" id="KW-0540">Nuclease</keyword>
<comment type="catalytic activity">
    <reaction evidence="1 7">
        <text>Endonucleolytic cleavage at apurinic or apyrimidinic sites to products with a 5'-phosphate.</text>
        <dbReference type="EC" id="3.1.21.7"/>
    </reaction>
</comment>
<comment type="caution">
    <text evidence="9">The sequence shown here is derived from an EMBL/GenBank/DDBJ whole genome shotgun (WGS) entry which is preliminary data.</text>
</comment>
<dbReference type="HAMAP" id="MF_00801">
    <property type="entry name" value="Endonuclease_5"/>
    <property type="match status" value="1"/>
</dbReference>
<feature type="site" description="Interaction with target DNA" evidence="7">
    <location>
        <position position="110"/>
    </location>
</feature>
<evidence type="ECO:0000256" key="1">
    <source>
        <dbReference type="ARBA" id="ARBA00001835"/>
    </source>
</evidence>
<evidence type="ECO:0000256" key="7">
    <source>
        <dbReference type="HAMAP-Rule" id="MF_00801"/>
    </source>
</evidence>
<evidence type="ECO:0000256" key="3">
    <source>
        <dbReference type="ARBA" id="ARBA00022490"/>
    </source>
</evidence>
<dbReference type="EMBL" id="JBHUDC010000002">
    <property type="protein sequence ID" value="MFD1511968.1"/>
    <property type="molecule type" value="Genomic_DNA"/>
</dbReference>
<keyword evidence="10" id="KW-1185">Reference proteome</keyword>
<keyword evidence="7" id="KW-0460">Magnesium</keyword>
<dbReference type="GO" id="GO:0000287">
    <property type="term" value="F:magnesium ion binding"/>
    <property type="evidence" value="ECO:0007669"/>
    <property type="project" value="UniProtKB-UniRule"/>
</dbReference>
<dbReference type="GO" id="GO:0005737">
    <property type="term" value="C:cytoplasm"/>
    <property type="evidence" value="ECO:0007669"/>
    <property type="project" value="UniProtKB-SubCell"/>
</dbReference>
<evidence type="ECO:0000256" key="8">
    <source>
        <dbReference type="SAM" id="MobiDB-lite"/>
    </source>
</evidence>
<evidence type="ECO:0000256" key="5">
    <source>
        <dbReference type="ARBA" id="ARBA00022759"/>
    </source>
</evidence>
<gene>
    <name evidence="7" type="primary">nfi</name>
    <name evidence="9" type="ORF">ACFSBT_01575</name>
</gene>
<sequence length="268" mass="28818">MNVARPEFRPDPESTREEMEALQHDIAASARFDDDHGFDLDTLGTGDAAPSQTTLDSPTESDSPVRPDPLLVAGVDQAFLDDRAVSAVVVLRDGEVVERTHAVSPLTFPYVPGLLSFREGGPILDAFERLDTTPDVVLFDGSGRIHYRQAGLATHMGVALDVPALGVAKSLLCGTPVADTDHLEAGESVPIEANDRMDCEAGTLVGHAVQTRQFDSYRINPVYVSPGHRVSAATARDVVLGCRGGYKLPEPTRLADAYADEVKEDVRE</sequence>
<dbReference type="EC" id="3.1.21.7" evidence="7"/>
<keyword evidence="7" id="KW-0227">DNA damage</keyword>
<dbReference type="Pfam" id="PF04493">
    <property type="entry name" value="Endonuclease_5"/>
    <property type="match status" value="1"/>
</dbReference>
<keyword evidence="7" id="KW-0234">DNA repair</keyword>
<dbReference type="Gene3D" id="3.30.2170.10">
    <property type="entry name" value="archaeoglobus fulgidus dsm 4304 superfamily"/>
    <property type="match status" value="1"/>
</dbReference>
<comment type="function">
    <text evidence="7">DNA repair enzyme involved in the repair of deaminated bases. Selectively cleaves double-stranded DNA at the second phosphodiester bond 3' to a deoxyinosine leaving behind the intact lesion on the nicked DNA.</text>
</comment>
<dbReference type="GO" id="GO:0043737">
    <property type="term" value="F:deoxyribonuclease V activity"/>
    <property type="evidence" value="ECO:0007669"/>
    <property type="project" value="UniProtKB-UniRule"/>
</dbReference>
<evidence type="ECO:0000256" key="4">
    <source>
        <dbReference type="ARBA" id="ARBA00022722"/>
    </source>
</evidence>
<evidence type="ECO:0000313" key="9">
    <source>
        <dbReference type="EMBL" id="MFD1511968.1"/>
    </source>
</evidence>
<name>A0ABD6ARU9_9EURY</name>
<dbReference type="PANTHER" id="PTHR28511:SF1">
    <property type="entry name" value="ENDONUCLEASE V"/>
    <property type="match status" value="1"/>
</dbReference>
<evidence type="ECO:0000256" key="2">
    <source>
        <dbReference type="ARBA" id="ARBA00004496"/>
    </source>
</evidence>
<reference evidence="9 10" key="1">
    <citation type="journal article" date="2019" name="Int. J. Syst. Evol. Microbiol.">
        <title>The Global Catalogue of Microorganisms (GCM) 10K type strain sequencing project: providing services to taxonomists for standard genome sequencing and annotation.</title>
        <authorList>
            <consortium name="The Broad Institute Genomics Platform"/>
            <consortium name="The Broad Institute Genome Sequencing Center for Infectious Disease"/>
            <person name="Wu L."/>
            <person name="Ma J."/>
        </authorList>
    </citation>
    <scope>NUCLEOTIDE SEQUENCE [LARGE SCALE GENOMIC DNA]</scope>
    <source>
        <strain evidence="9 10">CGMCC 1.12563</strain>
    </source>
</reference>
<feature type="binding site" evidence="7">
    <location>
        <position position="140"/>
    </location>
    <ligand>
        <name>Mg(2+)</name>
        <dbReference type="ChEBI" id="CHEBI:18420"/>
    </ligand>
</feature>
<dbReference type="Proteomes" id="UP001597187">
    <property type="component" value="Unassembled WGS sequence"/>
</dbReference>
<comment type="similarity">
    <text evidence="7">Belongs to the endonuclease V family.</text>
</comment>
<feature type="region of interest" description="Disordered" evidence="8">
    <location>
        <begin position="37"/>
        <end position="68"/>
    </location>
</feature>
<evidence type="ECO:0000313" key="10">
    <source>
        <dbReference type="Proteomes" id="UP001597187"/>
    </source>
</evidence>
<feature type="region of interest" description="Disordered" evidence="8">
    <location>
        <begin position="1"/>
        <end position="20"/>
    </location>
</feature>
<dbReference type="AlphaFoldDB" id="A0ABD6ARU9"/>
<proteinExistence type="inferred from homology"/>
<dbReference type="GO" id="GO:0006281">
    <property type="term" value="P:DNA repair"/>
    <property type="evidence" value="ECO:0007669"/>
    <property type="project" value="UniProtKB-UniRule"/>
</dbReference>
<dbReference type="InterPro" id="IPR007581">
    <property type="entry name" value="Endonuclease-V"/>
</dbReference>
<comment type="cofactor">
    <cofactor evidence="7">
        <name>Mg(2+)</name>
        <dbReference type="ChEBI" id="CHEBI:18420"/>
    </cofactor>
</comment>
<dbReference type="RefSeq" id="WP_250871953.1">
    <property type="nucleotide sequence ID" value="NZ_JALXFV010000002.1"/>
</dbReference>
<dbReference type="CDD" id="cd06559">
    <property type="entry name" value="Endonuclease_V"/>
    <property type="match status" value="1"/>
</dbReference>
<keyword evidence="3 7" id="KW-0963">Cytoplasm</keyword>
<keyword evidence="7" id="KW-0479">Metal-binding</keyword>
<comment type="subcellular location">
    <subcellularLocation>
        <location evidence="2 7">Cytoplasm</location>
    </subcellularLocation>
</comment>
<accession>A0ABD6ARU9</accession>
<feature type="binding site" evidence="7">
    <location>
        <position position="76"/>
    </location>
    <ligand>
        <name>Mg(2+)</name>
        <dbReference type="ChEBI" id="CHEBI:18420"/>
    </ligand>
</feature>
<organism evidence="9 10">
    <name type="scientific">Halomarina rubra</name>
    <dbReference type="NCBI Taxonomy" id="2071873"/>
    <lineage>
        <taxon>Archaea</taxon>
        <taxon>Methanobacteriati</taxon>
        <taxon>Methanobacteriota</taxon>
        <taxon>Stenosarchaea group</taxon>
        <taxon>Halobacteria</taxon>
        <taxon>Halobacteriales</taxon>
        <taxon>Natronomonadaceae</taxon>
        <taxon>Halomarina</taxon>
    </lineage>
</organism>
<keyword evidence="5 7" id="KW-0255">Endonuclease</keyword>
<evidence type="ECO:0000256" key="6">
    <source>
        <dbReference type="ARBA" id="ARBA00022801"/>
    </source>
</evidence>
<keyword evidence="6 7" id="KW-0378">Hydrolase</keyword>
<feature type="compositionally biased region" description="Polar residues" evidence="8">
    <location>
        <begin position="50"/>
        <end position="62"/>
    </location>
</feature>